<dbReference type="PANTHER" id="PTHR43132">
    <property type="entry name" value="ARSENICAL RESISTANCE OPERON REPRESSOR ARSR-RELATED"/>
    <property type="match status" value="1"/>
</dbReference>
<dbReference type="InterPro" id="IPR036390">
    <property type="entry name" value="WH_DNA-bd_sf"/>
</dbReference>
<organism evidence="6 7">
    <name type="scientific">Weissella confusa</name>
    <name type="common">Lactobacillus confusus</name>
    <dbReference type="NCBI Taxonomy" id="1583"/>
    <lineage>
        <taxon>Bacteria</taxon>
        <taxon>Bacillati</taxon>
        <taxon>Bacillota</taxon>
        <taxon>Bacilli</taxon>
        <taxon>Lactobacillales</taxon>
        <taxon>Lactobacillaceae</taxon>
        <taxon>Weissella</taxon>
    </lineage>
</organism>
<protein>
    <submittedName>
        <fullName evidence="6">Winged helix-turn-helix transcriptional regulator</fullName>
    </submittedName>
</protein>
<dbReference type="PROSITE" id="PS50987">
    <property type="entry name" value="HTH_ARSR_2"/>
    <property type="match status" value="1"/>
</dbReference>
<proteinExistence type="predicted"/>
<dbReference type="SUPFAM" id="SSF46785">
    <property type="entry name" value="Winged helix' DNA-binding domain"/>
    <property type="match status" value="1"/>
</dbReference>
<dbReference type="PRINTS" id="PR00778">
    <property type="entry name" value="HTHARSR"/>
</dbReference>
<dbReference type="InterPro" id="IPR000835">
    <property type="entry name" value="HTH_MarR-typ"/>
</dbReference>
<keyword evidence="7" id="KW-1185">Reference proteome</keyword>
<keyword evidence="2" id="KW-0238">DNA-binding</keyword>
<dbReference type="CDD" id="cd00090">
    <property type="entry name" value="HTH_ARSR"/>
    <property type="match status" value="1"/>
</dbReference>
<evidence type="ECO:0000313" key="7">
    <source>
        <dbReference type="Proteomes" id="UP000728106"/>
    </source>
</evidence>
<dbReference type="EMBL" id="JAAOCP010000004">
    <property type="protein sequence ID" value="MBJ7638674.1"/>
    <property type="molecule type" value="Genomic_DNA"/>
</dbReference>
<dbReference type="EMBL" id="JAAOCX010000005">
    <property type="protein sequence ID" value="MBJ7632538.1"/>
    <property type="molecule type" value="Genomic_DNA"/>
</dbReference>
<dbReference type="NCBIfam" id="NF033788">
    <property type="entry name" value="HTH_metalloreg"/>
    <property type="match status" value="1"/>
</dbReference>
<dbReference type="Gene3D" id="1.10.10.10">
    <property type="entry name" value="Winged helix-like DNA-binding domain superfamily/Winged helix DNA-binding domain"/>
    <property type="match status" value="1"/>
</dbReference>
<evidence type="ECO:0000256" key="2">
    <source>
        <dbReference type="ARBA" id="ARBA00023125"/>
    </source>
</evidence>
<reference evidence="6 7" key="2">
    <citation type="journal article" date="2021" name="Int. J. Food Microbiol.">
        <title>Safety demonstration of a microbial species for use in the food chain: Weissella confusa.</title>
        <authorList>
            <person name="Bourdichon F."/>
            <person name="Patrone V."/>
            <person name="Fontana A."/>
            <person name="Milani G."/>
            <person name="Morelli L."/>
        </authorList>
    </citation>
    <scope>NUCLEOTIDE SEQUENCE [LARGE SCALE GENOMIC DNA]</scope>
    <source>
        <strain evidence="5">CCUG 30943</strain>
        <strain evidence="6 7">CCUG 43002</strain>
    </source>
</reference>
<dbReference type="InterPro" id="IPR011991">
    <property type="entry name" value="ArsR-like_HTH"/>
</dbReference>
<evidence type="ECO:0000313" key="6">
    <source>
        <dbReference type="EMBL" id="MBJ7638674.1"/>
    </source>
</evidence>
<evidence type="ECO:0000256" key="3">
    <source>
        <dbReference type="ARBA" id="ARBA00023163"/>
    </source>
</evidence>
<evidence type="ECO:0000259" key="4">
    <source>
        <dbReference type="PROSITE" id="PS50987"/>
    </source>
</evidence>
<sequence length="103" mass="11906">MTQEQQLISAVAAFYKVLSNESRVQLLDYMVMHPGPVHVSELVEQTGISQPNVSKHLAVLLKQQVVTREEVGNRVYYEIYDQHLKQTLEATFVHMKHMLLDQQ</sequence>
<gene>
    <name evidence="6" type="ORF">HAU20_04640</name>
    <name evidence="5" type="ORF">HAU43_05490</name>
</gene>
<dbReference type="RefSeq" id="WP_135411322.1">
    <property type="nucleotide sequence ID" value="NZ_JAAOCJ010000014.1"/>
</dbReference>
<name>A0A4Z0RJJ3_WEICO</name>
<accession>A0A4Z0RJJ3</accession>
<dbReference type="SMART" id="SM00418">
    <property type="entry name" value="HTH_ARSR"/>
    <property type="match status" value="1"/>
</dbReference>
<dbReference type="Proteomes" id="UP000808038">
    <property type="component" value="Unassembled WGS sequence"/>
</dbReference>
<comment type="caution">
    <text evidence="6">The sequence shown here is derived from an EMBL/GenBank/DDBJ whole genome shotgun (WGS) entry which is preliminary data.</text>
</comment>
<dbReference type="PANTHER" id="PTHR43132:SF6">
    <property type="entry name" value="HTH-TYPE TRANSCRIPTIONAL REPRESSOR CZRA"/>
    <property type="match status" value="1"/>
</dbReference>
<dbReference type="GO" id="GO:0003700">
    <property type="term" value="F:DNA-binding transcription factor activity"/>
    <property type="evidence" value="ECO:0007669"/>
    <property type="project" value="InterPro"/>
</dbReference>
<dbReference type="GO" id="GO:0003677">
    <property type="term" value="F:DNA binding"/>
    <property type="evidence" value="ECO:0007669"/>
    <property type="project" value="UniProtKB-KW"/>
</dbReference>
<reference evidence="6" key="1">
    <citation type="submission" date="2020-02" db="EMBL/GenBank/DDBJ databases">
        <authorList>
            <person name="Fontana A."/>
            <person name="Patrone V."/>
            <person name="Morelli L."/>
        </authorList>
    </citation>
    <scope>NUCLEOTIDE SEQUENCE</scope>
    <source>
        <strain evidence="5">CCUG 30943</strain>
        <strain evidence="6">CCUG 43002</strain>
    </source>
</reference>
<feature type="domain" description="HTH arsR-type" evidence="4">
    <location>
        <begin position="3"/>
        <end position="99"/>
    </location>
</feature>
<evidence type="ECO:0000256" key="1">
    <source>
        <dbReference type="ARBA" id="ARBA00023015"/>
    </source>
</evidence>
<dbReference type="InterPro" id="IPR036388">
    <property type="entry name" value="WH-like_DNA-bd_sf"/>
</dbReference>
<dbReference type="InterPro" id="IPR001845">
    <property type="entry name" value="HTH_ArsR_DNA-bd_dom"/>
</dbReference>
<dbReference type="AlphaFoldDB" id="A0A4Z0RJJ3"/>
<dbReference type="Proteomes" id="UP000728106">
    <property type="component" value="Unassembled WGS sequence"/>
</dbReference>
<evidence type="ECO:0000313" key="5">
    <source>
        <dbReference type="EMBL" id="MBJ7632538.1"/>
    </source>
</evidence>
<keyword evidence="3" id="KW-0804">Transcription</keyword>
<dbReference type="Pfam" id="PF12802">
    <property type="entry name" value="MarR_2"/>
    <property type="match status" value="1"/>
</dbReference>
<keyword evidence="1" id="KW-0805">Transcription regulation</keyword>
<dbReference type="InterPro" id="IPR051011">
    <property type="entry name" value="Metal_resp_trans_reg"/>
</dbReference>